<dbReference type="InterPro" id="IPR004358">
    <property type="entry name" value="Sig_transdc_His_kin-like_C"/>
</dbReference>
<feature type="transmembrane region" description="Helical" evidence="3">
    <location>
        <begin position="21"/>
        <end position="38"/>
    </location>
</feature>
<dbReference type="OrthoDB" id="2514702at2"/>
<dbReference type="PANTHER" id="PTHR34220">
    <property type="entry name" value="SENSOR HISTIDINE KINASE YPDA"/>
    <property type="match status" value="1"/>
</dbReference>
<evidence type="ECO:0000313" key="6">
    <source>
        <dbReference type="Proteomes" id="UP000317550"/>
    </source>
</evidence>
<dbReference type="InterPro" id="IPR036890">
    <property type="entry name" value="HATPase_C_sf"/>
</dbReference>
<proteinExistence type="predicted"/>
<feature type="transmembrane region" description="Helical" evidence="3">
    <location>
        <begin position="44"/>
        <end position="66"/>
    </location>
</feature>
<dbReference type="GO" id="GO:0000155">
    <property type="term" value="F:phosphorelay sensor kinase activity"/>
    <property type="evidence" value="ECO:0007669"/>
    <property type="project" value="InterPro"/>
</dbReference>
<dbReference type="InterPro" id="IPR050640">
    <property type="entry name" value="Bact_2-comp_sensor_kinase"/>
</dbReference>
<dbReference type="SUPFAM" id="SSF55874">
    <property type="entry name" value="ATPase domain of HSP90 chaperone/DNA topoisomerase II/histidine kinase"/>
    <property type="match status" value="1"/>
</dbReference>
<sequence>MNTATLPPAPAGQVRRTLWRNLLVTLVVSTLAALFVALSGDSPLWRVMVTTQTIGLSVFVANTLTFTVIKPAPRREPLYFMGAITVGALLGLAINWLQRLDELEKIVGKFPHYLLGSLLLMMLAAAVIASILWSREKAERLEAAYHAERARHGEQDKQLMQSQLRLLQAQIEPHFLFNTLASVQSLIDVSPDQAKQMLGMFNDYLRASLARTRNEPSTVRQELELLRAYLGILQIRMADRLHFRIDCPEPLLDLPLPPMLLQPLVENAVRHGLEPKVDGGTISISLVAADRRLVATVEDDGLGLPAEVHGQGVGLANVRARLATLYGSTHGGLELRANRSGGVIATLSLPMNDEK</sequence>
<keyword evidence="5" id="KW-0808">Transferase</keyword>
<protein>
    <recommendedName>
        <fullName evidence="2">histidine kinase</fullName>
        <ecNumber evidence="2">2.7.13.3</ecNumber>
    </recommendedName>
</protein>
<dbReference type="EMBL" id="CP041730">
    <property type="protein sequence ID" value="QDQ27464.1"/>
    <property type="molecule type" value="Genomic_DNA"/>
</dbReference>
<comment type="catalytic activity">
    <reaction evidence="1">
        <text>ATP + protein L-histidine = ADP + protein N-phospho-L-histidine.</text>
        <dbReference type="EC" id="2.7.13.3"/>
    </reaction>
</comment>
<keyword evidence="6" id="KW-1185">Reference proteome</keyword>
<dbReference type="InterPro" id="IPR005467">
    <property type="entry name" value="His_kinase_dom"/>
</dbReference>
<dbReference type="Pfam" id="PF06580">
    <property type="entry name" value="His_kinase"/>
    <property type="match status" value="1"/>
</dbReference>
<dbReference type="Pfam" id="PF02518">
    <property type="entry name" value="HATPase_c"/>
    <property type="match status" value="1"/>
</dbReference>
<feature type="transmembrane region" description="Helical" evidence="3">
    <location>
        <begin position="110"/>
        <end position="133"/>
    </location>
</feature>
<dbReference type="Proteomes" id="UP000317550">
    <property type="component" value="Chromosome"/>
</dbReference>
<evidence type="ECO:0000256" key="3">
    <source>
        <dbReference type="SAM" id="Phobius"/>
    </source>
</evidence>
<dbReference type="GO" id="GO:0016020">
    <property type="term" value="C:membrane"/>
    <property type="evidence" value="ECO:0007669"/>
    <property type="project" value="InterPro"/>
</dbReference>
<evidence type="ECO:0000256" key="2">
    <source>
        <dbReference type="ARBA" id="ARBA00012438"/>
    </source>
</evidence>
<dbReference type="Gene3D" id="3.30.565.10">
    <property type="entry name" value="Histidine kinase-like ATPase, C-terminal domain"/>
    <property type="match status" value="1"/>
</dbReference>
<dbReference type="EC" id="2.7.13.3" evidence="2"/>
<keyword evidence="3" id="KW-1133">Transmembrane helix</keyword>
<reference evidence="6" key="1">
    <citation type="submission" date="2019-07" db="EMBL/GenBank/DDBJ databases">
        <title>Chitinimonas sp. nov., isolated from Ny-Alesund, arctica soil.</title>
        <authorList>
            <person name="Xu Q."/>
            <person name="Peng F."/>
        </authorList>
    </citation>
    <scope>NUCLEOTIDE SEQUENCE [LARGE SCALE GENOMIC DNA]</scope>
    <source>
        <strain evidence="6">R3-44</strain>
    </source>
</reference>
<feature type="transmembrane region" description="Helical" evidence="3">
    <location>
        <begin position="78"/>
        <end position="98"/>
    </location>
</feature>
<keyword evidence="5" id="KW-0418">Kinase</keyword>
<dbReference type="KEGG" id="cari:FNU76_14465"/>
<evidence type="ECO:0000313" key="5">
    <source>
        <dbReference type="EMBL" id="QDQ27464.1"/>
    </source>
</evidence>
<accession>A0A516SH25</accession>
<dbReference type="PROSITE" id="PS50109">
    <property type="entry name" value="HIS_KIN"/>
    <property type="match status" value="1"/>
</dbReference>
<keyword evidence="3" id="KW-0472">Membrane</keyword>
<dbReference type="PANTHER" id="PTHR34220:SF9">
    <property type="entry name" value="SIGNAL TRANSDUCTION HISTIDINE KINASE INTERNAL REGION DOMAIN-CONTAINING PROTEIN"/>
    <property type="match status" value="1"/>
</dbReference>
<organism evidence="5 6">
    <name type="scientific">Chitinimonas arctica</name>
    <dbReference type="NCBI Taxonomy" id="2594795"/>
    <lineage>
        <taxon>Bacteria</taxon>
        <taxon>Pseudomonadati</taxon>
        <taxon>Pseudomonadota</taxon>
        <taxon>Betaproteobacteria</taxon>
        <taxon>Neisseriales</taxon>
        <taxon>Chitinibacteraceae</taxon>
        <taxon>Chitinimonas</taxon>
    </lineage>
</organism>
<dbReference type="SMART" id="SM00387">
    <property type="entry name" value="HATPase_c"/>
    <property type="match status" value="1"/>
</dbReference>
<evidence type="ECO:0000256" key="1">
    <source>
        <dbReference type="ARBA" id="ARBA00000085"/>
    </source>
</evidence>
<dbReference type="AlphaFoldDB" id="A0A516SH25"/>
<dbReference type="RefSeq" id="WP_144278857.1">
    <property type="nucleotide sequence ID" value="NZ_CP041730.1"/>
</dbReference>
<dbReference type="PRINTS" id="PR00344">
    <property type="entry name" value="BCTRLSENSOR"/>
</dbReference>
<dbReference type="InterPro" id="IPR010559">
    <property type="entry name" value="Sig_transdc_His_kin_internal"/>
</dbReference>
<gene>
    <name evidence="5" type="ORF">FNU76_14465</name>
</gene>
<dbReference type="InterPro" id="IPR003594">
    <property type="entry name" value="HATPase_dom"/>
</dbReference>
<feature type="domain" description="Histidine kinase" evidence="4">
    <location>
        <begin position="260"/>
        <end position="353"/>
    </location>
</feature>
<keyword evidence="3" id="KW-0812">Transmembrane</keyword>
<evidence type="ECO:0000259" key="4">
    <source>
        <dbReference type="PROSITE" id="PS50109"/>
    </source>
</evidence>
<name>A0A516SH25_9NEIS</name>